<dbReference type="PANTHER" id="PTHR15665:SF1">
    <property type="entry name" value="PROTEIN ASTEROID HOMOLOG 1"/>
    <property type="match status" value="1"/>
</dbReference>
<dbReference type="KEGG" id="dpx:DAPPUDRAFT_324622"/>
<dbReference type="EMBL" id="GL732585">
    <property type="protein sequence ID" value="EFX74129.1"/>
    <property type="molecule type" value="Genomic_DNA"/>
</dbReference>
<protein>
    <submittedName>
        <fullName evidence="3">Uncharacterized protein</fullName>
    </submittedName>
</protein>
<evidence type="ECO:0000313" key="4">
    <source>
        <dbReference type="Proteomes" id="UP000000305"/>
    </source>
</evidence>
<dbReference type="CDD" id="cd18676">
    <property type="entry name" value="PIN_asteroid-like"/>
    <property type="match status" value="1"/>
</dbReference>
<name>E9H293_DAPPU</name>
<dbReference type="InterPro" id="IPR026832">
    <property type="entry name" value="Asteroid"/>
</dbReference>
<dbReference type="HOGENOM" id="CLU_017330_0_0_1"/>
<dbReference type="PANTHER" id="PTHR15665">
    <property type="entry name" value="ASTEROID PROTEIN"/>
    <property type="match status" value="1"/>
</dbReference>
<dbReference type="FunCoup" id="E9H293">
    <property type="interactions" value="558"/>
</dbReference>
<feature type="region of interest" description="Disordered" evidence="2">
    <location>
        <begin position="631"/>
        <end position="667"/>
    </location>
</feature>
<proteinExistence type="inferred from homology"/>
<evidence type="ECO:0000256" key="2">
    <source>
        <dbReference type="SAM" id="MobiDB-lite"/>
    </source>
</evidence>
<dbReference type="OrthoDB" id="25987at2759"/>
<accession>E9H293</accession>
<evidence type="ECO:0000256" key="1">
    <source>
        <dbReference type="ARBA" id="ARBA00007398"/>
    </source>
</evidence>
<dbReference type="InterPro" id="IPR029060">
    <property type="entry name" value="PIN-like_dom_sf"/>
</dbReference>
<sequence length="683" mass="78205">MGIRGLSSYIQTRSEKCLTNHKLHNSDVVIDGSNLLHFLYLNCPKQNACFGGDYNVFCDHVREIFRLLKKCNINAIIIFDGGMDVEDRKQKTRLLRAKQKIVASIKVKPSNQHRMSVLPLLLKTVFLTVLKEFDVEVVQCQYEADGDLASLARGLKCPVVSNDSDFYVMDVLVIPLTLMELNSAVKCDDGFALQCKLFDMANFLKFIGHQDASIFPLMGTLLGNDYADKRLFENIFSQIHLPKSKSMNDQHRRLQGLLEWLKGQTVDEAIDRILMFVKKIHHIEVEVAIRTSLNAYEDENNGEMNSVADLREKIVKSLMEDGLPEWWCKLYTDSNIPPWVVEVMMSHRMPYQSQVESVRYSNSFCCCLDLLKAIALICWDNQIDNRLSTLWRKNSELVFKKLTLSRMDFTVTLPGLSSVGTMKPHEKQQLLFDIILEQNVGRLKELPSKWQIVFATIIHWIRHSHCRVRSYHVDGLIVGLIYLSMIEPRVGRIRSLKRLDNNASKAKDDSMVDYVTAARNTFKFQEIAARMLSHDINYDRDIVHVLAEFQATFYFAHTLHRVLDSGLSCASPSDFYWGTFIYNAACLFKGYDRLVLAEKLFGGTTSLLFNTFQHYTDVVYELAPAHLANWTPHGPNKPRKRTRKRKDKSTTAENNLSSSGEESAASDNDIELIGNRFNLLTVT</sequence>
<dbReference type="Gene3D" id="3.40.50.1010">
    <property type="entry name" value="5'-nuclease"/>
    <property type="match status" value="1"/>
</dbReference>
<reference evidence="3 4" key="1">
    <citation type="journal article" date="2011" name="Science">
        <title>The ecoresponsive genome of Daphnia pulex.</title>
        <authorList>
            <person name="Colbourne J.K."/>
            <person name="Pfrender M.E."/>
            <person name="Gilbert D."/>
            <person name="Thomas W.K."/>
            <person name="Tucker A."/>
            <person name="Oakley T.H."/>
            <person name="Tokishita S."/>
            <person name="Aerts A."/>
            <person name="Arnold G.J."/>
            <person name="Basu M.K."/>
            <person name="Bauer D.J."/>
            <person name="Caceres C.E."/>
            <person name="Carmel L."/>
            <person name="Casola C."/>
            <person name="Choi J.H."/>
            <person name="Detter J.C."/>
            <person name="Dong Q."/>
            <person name="Dusheyko S."/>
            <person name="Eads B.D."/>
            <person name="Frohlich T."/>
            <person name="Geiler-Samerotte K.A."/>
            <person name="Gerlach D."/>
            <person name="Hatcher P."/>
            <person name="Jogdeo S."/>
            <person name="Krijgsveld J."/>
            <person name="Kriventseva E.V."/>
            <person name="Kultz D."/>
            <person name="Laforsch C."/>
            <person name="Lindquist E."/>
            <person name="Lopez J."/>
            <person name="Manak J.R."/>
            <person name="Muller J."/>
            <person name="Pangilinan J."/>
            <person name="Patwardhan R.P."/>
            <person name="Pitluck S."/>
            <person name="Pritham E.J."/>
            <person name="Rechtsteiner A."/>
            <person name="Rho M."/>
            <person name="Rogozin I.B."/>
            <person name="Sakarya O."/>
            <person name="Salamov A."/>
            <person name="Schaack S."/>
            <person name="Shapiro H."/>
            <person name="Shiga Y."/>
            <person name="Skalitzky C."/>
            <person name="Smith Z."/>
            <person name="Souvorov A."/>
            <person name="Sung W."/>
            <person name="Tang Z."/>
            <person name="Tsuchiya D."/>
            <person name="Tu H."/>
            <person name="Vos H."/>
            <person name="Wang M."/>
            <person name="Wolf Y.I."/>
            <person name="Yamagata H."/>
            <person name="Yamada T."/>
            <person name="Ye Y."/>
            <person name="Shaw J.R."/>
            <person name="Andrews J."/>
            <person name="Crease T.J."/>
            <person name="Tang H."/>
            <person name="Lucas S.M."/>
            <person name="Robertson H.M."/>
            <person name="Bork P."/>
            <person name="Koonin E.V."/>
            <person name="Zdobnov E.M."/>
            <person name="Grigoriev I.V."/>
            <person name="Lynch M."/>
            <person name="Boore J.L."/>
        </authorList>
    </citation>
    <scope>NUCLEOTIDE SEQUENCE [LARGE SCALE GENOMIC DNA]</scope>
</reference>
<keyword evidence="4" id="KW-1185">Reference proteome</keyword>
<dbReference type="SUPFAM" id="SSF88723">
    <property type="entry name" value="PIN domain-like"/>
    <property type="match status" value="1"/>
</dbReference>
<dbReference type="Proteomes" id="UP000000305">
    <property type="component" value="Unassembled WGS sequence"/>
</dbReference>
<dbReference type="STRING" id="6669.E9H293"/>
<dbReference type="eggNOG" id="ENOG502QQRA">
    <property type="taxonomic scope" value="Eukaryota"/>
</dbReference>
<organism evidence="3 4">
    <name type="scientific">Daphnia pulex</name>
    <name type="common">Water flea</name>
    <dbReference type="NCBI Taxonomy" id="6669"/>
    <lineage>
        <taxon>Eukaryota</taxon>
        <taxon>Metazoa</taxon>
        <taxon>Ecdysozoa</taxon>
        <taxon>Arthropoda</taxon>
        <taxon>Crustacea</taxon>
        <taxon>Branchiopoda</taxon>
        <taxon>Diplostraca</taxon>
        <taxon>Cladocera</taxon>
        <taxon>Anomopoda</taxon>
        <taxon>Daphniidae</taxon>
        <taxon>Daphnia</taxon>
    </lineage>
</organism>
<dbReference type="InParanoid" id="E9H293"/>
<dbReference type="OMA" id="DARCWYE"/>
<comment type="similarity">
    <text evidence="1">Belongs to the asteroid family.</text>
</comment>
<feature type="compositionally biased region" description="Polar residues" evidence="2">
    <location>
        <begin position="652"/>
        <end position="661"/>
    </location>
</feature>
<dbReference type="AlphaFoldDB" id="E9H293"/>
<evidence type="ECO:0000313" key="3">
    <source>
        <dbReference type="EMBL" id="EFX74129.1"/>
    </source>
</evidence>
<feature type="compositionally biased region" description="Basic residues" evidence="2">
    <location>
        <begin position="636"/>
        <end position="647"/>
    </location>
</feature>
<gene>
    <name evidence="3" type="ORF">DAPPUDRAFT_324622</name>
</gene>